<protein>
    <submittedName>
        <fullName evidence="1">Uncharacterized protein</fullName>
    </submittedName>
</protein>
<gene>
    <name evidence="1" type="ORF">CHCC15381_3108</name>
</gene>
<evidence type="ECO:0000313" key="2">
    <source>
        <dbReference type="Proteomes" id="UP000429980"/>
    </source>
</evidence>
<comment type="caution">
    <text evidence="1">The sequence shown here is derived from an EMBL/GenBank/DDBJ whole genome shotgun (WGS) entry which is preliminary data.</text>
</comment>
<accession>A0ABY3FUN0</accession>
<organism evidence="1 2">
    <name type="scientific">Bacillus paralicheniformis</name>
    <dbReference type="NCBI Taxonomy" id="1648923"/>
    <lineage>
        <taxon>Bacteria</taxon>
        <taxon>Bacillati</taxon>
        <taxon>Bacillota</taxon>
        <taxon>Bacilli</taxon>
        <taxon>Bacillales</taxon>
        <taxon>Bacillaceae</taxon>
        <taxon>Bacillus</taxon>
    </lineage>
</organism>
<reference evidence="1 2" key="1">
    <citation type="submission" date="2019-06" db="EMBL/GenBank/DDBJ databases">
        <title>Genome sequence analysis of &gt;100 Bacillus licheniformis strains suggests intrinsic resistance to this species.</title>
        <authorList>
            <person name="Wels M."/>
            <person name="Siezen R.J."/>
            <person name="Johansen E."/>
            <person name="Stuer-Lauridsen B."/>
            <person name="Bjerre K."/>
            <person name="Nielsen B.K.K."/>
        </authorList>
    </citation>
    <scope>NUCLEOTIDE SEQUENCE [LARGE SCALE GENOMIC DNA]</scope>
    <source>
        <strain evidence="1 2">BAC-15381</strain>
    </source>
</reference>
<keyword evidence="2" id="KW-1185">Reference proteome</keyword>
<evidence type="ECO:0000313" key="1">
    <source>
        <dbReference type="EMBL" id="TWL36518.1"/>
    </source>
</evidence>
<sequence>MSRIKVNEGYCTGILHWPFLQCESSAYVPYIDPFVDQLYNLKIKYEEAHE</sequence>
<dbReference type="Proteomes" id="UP000429980">
    <property type="component" value="Unassembled WGS sequence"/>
</dbReference>
<proteinExistence type="predicted"/>
<name>A0ABY3FUN0_9BACI</name>
<dbReference type="EMBL" id="NILF01000050">
    <property type="protein sequence ID" value="TWL36518.1"/>
    <property type="molecule type" value="Genomic_DNA"/>
</dbReference>